<dbReference type="Gene3D" id="1.10.1740.10">
    <property type="match status" value="1"/>
</dbReference>
<dbReference type="InterPro" id="IPR007627">
    <property type="entry name" value="RNA_pol_sigma70_r2"/>
</dbReference>
<dbReference type="CDD" id="cd06171">
    <property type="entry name" value="Sigma70_r4"/>
    <property type="match status" value="1"/>
</dbReference>
<evidence type="ECO:0000256" key="2">
    <source>
        <dbReference type="ARBA" id="ARBA00023015"/>
    </source>
</evidence>
<evidence type="ECO:0000313" key="9">
    <source>
        <dbReference type="Proteomes" id="UP000177407"/>
    </source>
</evidence>
<reference evidence="8 9" key="1">
    <citation type="journal article" date="2016" name="Nat. Commun.">
        <title>Thousands of microbial genomes shed light on interconnected biogeochemical processes in an aquifer system.</title>
        <authorList>
            <person name="Anantharaman K."/>
            <person name="Brown C.T."/>
            <person name="Hug L.A."/>
            <person name="Sharon I."/>
            <person name="Castelle C.J."/>
            <person name="Probst A.J."/>
            <person name="Thomas B.C."/>
            <person name="Singh A."/>
            <person name="Wilkins M.J."/>
            <person name="Karaoz U."/>
            <person name="Brodie E.L."/>
            <person name="Williams K.H."/>
            <person name="Hubbard S.S."/>
            <person name="Banfield J.F."/>
        </authorList>
    </citation>
    <scope>NUCLEOTIDE SEQUENCE [LARGE SCALE GENOMIC DNA]</scope>
</reference>
<dbReference type="SUPFAM" id="SSF88659">
    <property type="entry name" value="Sigma3 and sigma4 domains of RNA polymerase sigma factors"/>
    <property type="match status" value="1"/>
</dbReference>
<dbReference type="Gene3D" id="1.10.10.10">
    <property type="entry name" value="Winged helix-like DNA-binding domain superfamily/Winged helix DNA-binding domain"/>
    <property type="match status" value="1"/>
</dbReference>
<dbReference type="EMBL" id="MFGA01000019">
    <property type="protein sequence ID" value="OGF20870.1"/>
    <property type="molecule type" value="Genomic_DNA"/>
</dbReference>
<evidence type="ECO:0000256" key="1">
    <source>
        <dbReference type="ARBA" id="ARBA00010641"/>
    </source>
</evidence>
<keyword evidence="2" id="KW-0805">Transcription regulation</keyword>
<dbReference type="GO" id="GO:0006352">
    <property type="term" value="P:DNA-templated transcription initiation"/>
    <property type="evidence" value="ECO:0007669"/>
    <property type="project" value="InterPro"/>
</dbReference>
<feature type="domain" description="RNA polymerase sigma factor 70 region 4 type 2" evidence="7">
    <location>
        <begin position="138"/>
        <end position="190"/>
    </location>
</feature>
<organism evidence="8 9">
    <name type="scientific">Candidatus Falkowbacteria bacterium RIFOXYA2_FULL_38_12</name>
    <dbReference type="NCBI Taxonomy" id="1797993"/>
    <lineage>
        <taxon>Bacteria</taxon>
        <taxon>Candidatus Falkowiibacteriota</taxon>
    </lineage>
</organism>
<evidence type="ECO:0000259" key="6">
    <source>
        <dbReference type="Pfam" id="PF04542"/>
    </source>
</evidence>
<keyword evidence="4" id="KW-0804">Transcription</keyword>
<dbReference type="Proteomes" id="UP000177407">
    <property type="component" value="Unassembled WGS sequence"/>
</dbReference>
<dbReference type="AlphaFoldDB" id="A0A1F5S2F0"/>
<dbReference type="PANTHER" id="PTHR43133:SF57">
    <property type="entry name" value="RNA POLYMERASE SIGMA-70 FACTOR"/>
    <property type="match status" value="1"/>
</dbReference>
<protein>
    <submittedName>
        <fullName evidence="8">Uncharacterized protein</fullName>
    </submittedName>
</protein>
<sequence>MSSNLKEKYFFLKLRVSKDPDAFGELYNIYVDQIFRFVYFKVSRKEEAEDLTAEVFLKTWQYINEEKEAKEINNLKAFLYQTARNSVIDFYRKKKSTESLLVEQKNESDEIEENWSRNEIVDSKKNPLEEMQLNSDIEEVKKALRNLKEEYREAILLKFVEEMSIGEIANILGKKRGAVRVLLHRAVQALKEAVRE</sequence>
<proteinExistence type="inferred from homology"/>
<dbReference type="InterPro" id="IPR013325">
    <property type="entry name" value="RNA_pol_sigma_r2"/>
</dbReference>
<dbReference type="PANTHER" id="PTHR43133">
    <property type="entry name" value="RNA POLYMERASE ECF-TYPE SIGMA FACTO"/>
    <property type="match status" value="1"/>
</dbReference>
<comment type="similarity">
    <text evidence="1">Belongs to the sigma-70 factor family. ECF subfamily.</text>
</comment>
<evidence type="ECO:0000259" key="7">
    <source>
        <dbReference type="Pfam" id="PF08281"/>
    </source>
</evidence>
<dbReference type="NCBIfam" id="TIGR02937">
    <property type="entry name" value="sigma70-ECF"/>
    <property type="match status" value="1"/>
</dbReference>
<dbReference type="InterPro" id="IPR014284">
    <property type="entry name" value="RNA_pol_sigma-70_dom"/>
</dbReference>
<evidence type="ECO:0000313" key="8">
    <source>
        <dbReference type="EMBL" id="OGF20870.1"/>
    </source>
</evidence>
<feature type="coiled-coil region" evidence="5">
    <location>
        <begin position="94"/>
        <end position="157"/>
    </location>
</feature>
<dbReference type="GO" id="GO:0016987">
    <property type="term" value="F:sigma factor activity"/>
    <property type="evidence" value="ECO:0007669"/>
    <property type="project" value="UniProtKB-KW"/>
</dbReference>
<dbReference type="Pfam" id="PF08281">
    <property type="entry name" value="Sigma70_r4_2"/>
    <property type="match status" value="1"/>
</dbReference>
<dbReference type="Pfam" id="PF04542">
    <property type="entry name" value="Sigma70_r2"/>
    <property type="match status" value="1"/>
</dbReference>
<dbReference type="InterPro" id="IPR013324">
    <property type="entry name" value="RNA_pol_sigma_r3/r4-like"/>
</dbReference>
<keyword evidence="3" id="KW-0731">Sigma factor</keyword>
<gene>
    <name evidence="8" type="ORF">A2257_00080</name>
</gene>
<dbReference type="InterPro" id="IPR039425">
    <property type="entry name" value="RNA_pol_sigma-70-like"/>
</dbReference>
<evidence type="ECO:0000256" key="4">
    <source>
        <dbReference type="ARBA" id="ARBA00023163"/>
    </source>
</evidence>
<evidence type="ECO:0000256" key="5">
    <source>
        <dbReference type="SAM" id="Coils"/>
    </source>
</evidence>
<dbReference type="InterPro" id="IPR013249">
    <property type="entry name" value="RNA_pol_sigma70_r4_t2"/>
</dbReference>
<comment type="caution">
    <text evidence="8">The sequence shown here is derived from an EMBL/GenBank/DDBJ whole genome shotgun (WGS) entry which is preliminary data.</text>
</comment>
<evidence type="ECO:0000256" key="3">
    <source>
        <dbReference type="ARBA" id="ARBA00023082"/>
    </source>
</evidence>
<keyword evidence="5" id="KW-0175">Coiled coil</keyword>
<dbReference type="GO" id="GO:0003677">
    <property type="term" value="F:DNA binding"/>
    <property type="evidence" value="ECO:0007669"/>
    <property type="project" value="InterPro"/>
</dbReference>
<name>A0A1F5S2F0_9BACT</name>
<accession>A0A1F5S2F0</accession>
<dbReference type="SUPFAM" id="SSF88946">
    <property type="entry name" value="Sigma2 domain of RNA polymerase sigma factors"/>
    <property type="match status" value="1"/>
</dbReference>
<dbReference type="InterPro" id="IPR036388">
    <property type="entry name" value="WH-like_DNA-bd_sf"/>
</dbReference>
<feature type="domain" description="RNA polymerase sigma-70 region 2" evidence="6">
    <location>
        <begin position="26"/>
        <end position="96"/>
    </location>
</feature>